<evidence type="ECO:0000313" key="12">
    <source>
        <dbReference type="Proteomes" id="UP000722485"/>
    </source>
</evidence>
<accession>A0A9P5LD65</accession>
<keyword evidence="4 7" id="KW-1133">Transmembrane helix</keyword>
<evidence type="ECO:0000256" key="2">
    <source>
        <dbReference type="ARBA" id="ARBA00022448"/>
    </source>
</evidence>
<dbReference type="AlphaFoldDB" id="A0A9P5LD65"/>
<keyword evidence="5" id="KW-0406">Ion transport</keyword>
<keyword evidence="12" id="KW-1185">Reference proteome</keyword>
<dbReference type="PANTHER" id="PTHR32361:SF9">
    <property type="entry name" value="FERRIC REDUCTASE TRANSMEMBRANE COMPONENT 3-RELATED"/>
    <property type="match status" value="1"/>
</dbReference>
<dbReference type="InterPro" id="IPR051410">
    <property type="entry name" value="Ferric/Cupric_Reductase"/>
</dbReference>
<proteinExistence type="predicted"/>
<organism evidence="11 12">
    <name type="scientific">Cylindrodendrum hubeiense</name>
    <dbReference type="NCBI Taxonomy" id="595255"/>
    <lineage>
        <taxon>Eukaryota</taxon>
        <taxon>Fungi</taxon>
        <taxon>Dikarya</taxon>
        <taxon>Ascomycota</taxon>
        <taxon>Pezizomycotina</taxon>
        <taxon>Sordariomycetes</taxon>
        <taxon>Hypocreomycetidae</taxon>
        <taxon>Hypocreales</taxon>
        <taxon>Nectriaceae</taxon>
        <taxon>Cylindrodendrum</taxon>
    </lineage>
</organism>
<evidence type="ECO:0000256" key="8">
    <source>
        <dbReference type="SAM" id="SignalP"/>
    </source>
</evidence>
<dbReference type="GO" id="GO:0000293">
    <property type="term" value="F:ferric-chelate reductase activity"/>
    <property type="evidence" value="ECO:0007669"/>
    <property type="project" value="TreeGrafter"/>
</dbReference>
<dbReference type="Proteomes" id="UP000722485">
    <property type="component" value="Unassembled WGS sequence"/>
</dbReference>
<dbReference type="Pfam" id="PF00175">
    <property type="entry name" value="NAD_binding_1"/>
    <property type="match status" value="1"/>
</dbReference>
<evidence type="ECO:0000259" key="9">
    <source>
        <dbReference type="Pfam" id="PF00175"/>
    </source>
</evidence>
<evidence type="ECO:0000256" key="6">
    <source>
        <dbReference type="ARBA" id="ARBA00023136"/>
    </source>
</evidence>
<dbReference type="Gene3D" id="3.40.50.80">
    <property type="entry name" value="Nucleotide-binding domain of ferredoxin-NADP reductase (FNR) module"/>
    <property type="match status" value="1"/>
</dbReference>
<keyword evidence="2" id="KW-0813">Transport</keyword>
<keyword evidence="6 7" id="KW-0472">Membrane</keyword>
<evidence type="ECO:0000256" key="1">
    <source>
        <dbReference type="ARBA" id="ARBA00004141"/>
    </source>
</evidence>
<comment type="caution">
    <text evidence="11">The sequence shown here is derived from an EMBL/GenBank/DDBJ whole genome shotgun (WGS) entry which is preliminary data.</text>
</comment>
<feature type="transmembrane region" description="Helical" evidence="7">
    <location>
        <begin position="421"/>
        <end position="438"/>
    </location>
</feature>
<feature type="chain" id="PRO_5040387884" description="Ferric oxidoreductase domain-containing protein" evidence="8">
    <location>
        <begin position="24"/>
        <end position="728"/>
    </location>
</feature>
<dbReference type="InterPro" id="IPR013130">
    <property type="entry name" value="Fe3_Rdtase_TM_dom"/>
</dbReference>
<dbReference type="CDD" id="cd06186">
    <property type="entry name" value="NOX_Duox_like_FAD_NADP"/>
    <property type="match status" value="1"/>
</dbReference>
<feature type="transmembrane region" description="Helical" evidence="7">
    <location>
        <begin position="388"/>
        <end position="409"/>
    </location>
</feature>
<sequence>MKVKTHMAALATLLSISTPAVNAHNTDGRPGHGLIGYGITMYDPPCAYACQSSVPTTLECDDADDMEGMDMDSMDMGPSPECLTTNAPYLRSLAWCIHSRCPKDTEVFVLEKWWVMNVAGRQTVQPEPNVSYQEALSQVKVAPTEVLGEEDVLNRTVAVSDETYFSNYNIYVLFEEIEISHETYGLVLFISGGIIPIFLSLLRLLPFPARLVSTFNAYMIDPPLFGSKHASPILNFAVVPTRGQALFLGYIVAINVILSAVNLRAVSLNSWYPNDSYQLATYVGNRAGVLSFANIALLILYSGRNNVLLWLTDWSHATFLLAHRWVAWLCTLQACLHSLLWLGCYVWEDGVTEISAEKFWYWGIIATLALSLMLPLSILPIRKAAYEVFLVAHIALAIVAIAGSFWHIMFRYTHQWGYETWLYMAMAIWAFDRLMRVARIARLGVRRAYVSRVDDDYLRVDIPGVDCTGHVYAYFPSLSWRVWENHPFSVVEATGYSSKLTCSGSEDDASVPSKSGITSAAVKEAGSTSSEAASITSQRTPHGISLFIRGHSGITAKLASKVDFAAGIPILLESSYGHESSALLKASHAPSTEYPNTVCIAGGVGITAVLPALRETLSLYTPSGTTKLFWGVRSQGIVSAIEGLVAGVKGGDKSQGPRYWGEIETHLSVGERMDIRQILEKEIQGAGNPGTTVVVCGPASMADEVRCVVAGLGRHGATVRLVEESFMW</sequence>
<keyword evidence="8" id="KW-0732">Signal</keyword>
<name>A0A9P5LD65_9HYPO</name>
<evidence type="ECO:0000259" key="10">
    <source>
        <dbReference type="Pfam" id="PF01794"/>
    </source>
</evidence>
<feature type="transmembrane region" description="Helical" evidence="7">
    <location>
        <begin position="245"/>
        <end position="267"/>
    </location>
</feature>
<feature type="transmembrane region" description="Helical" evidence="7">
    <location>
        <begin position="359"/>
        <end position="381"/>
    </location>
</feature>
<dbReference type="SFLD" id="SFLDG01168">
    <property type="entry name" value="Ferric_reductase_subgroup_(FRE"/>
    <property type="match status" value="1"/>
</dbReference>
<dbReference type="Pfam" id="PF01794">
    <property type="entry name" value="Ferric_reduct"/>
    <property type="match status" value="1"/>
</dbReference>
<dbReference type="GO" id="GO:0006879">
    <property type="term" value="P:intracellular iron ion homeostasis"/>
    <property type="evidence" value="ECO:0007669"/>
    <property type="project" value="TreeGrafter"/>
</dbReference>
<feature type="transmembrane region" description="Helical" evidence="7">
    <location>
        <begin position="287"/>
        <end position="304"/>
    </location>
</feature>
<dbReference type="SUPFAM" id="SSF52343">
    <property type="entry name" value="Ferredoxin reductase-like, C-terminal NADP-linked domain"/>
    <property type="match status" value="1"/>
</dbReference>
<evidence type="ECO:0000256" key="4">
    <source>
        <dbReference type="ARBA" id="ARBA00022989"/>
    </source>
</evidence>
<comment type="subcellular location">
    <subcellularLocation>
        <location evidence="1">Membrane</location>
        <topology evidence="1">Multi-pass membrane protein</topology>
    </subcellularLocation>
</comment>
<evidence type="ECO:0000256" key="7">
    <source>
        <dbReference type="SAM" id="Phobius"/>
    </source>
</evidence>
<dbReference type="PANTHER" id="PTHR32361">
    <property type="entry name" value="FERRIC/CUPRIC REDUCTASE TRANSMEMBRANE COMPONENT"/>
    <property type="match status" value="1"/>
</dbReference>
<evidence type="ECO:0008006" key="13">
    <source>
        <dbReference type="Google" id="ProtNLM"/>
    </source>
</evidence>
<keyword evidence="3 7" id="KW-0812">Transmembrane</keyword>
<dbReference type="GO" id="GO:0015677">
    <property type="term" value="P:copper ion import"/>
    <property type="evidence" value="ECO:0007669"/>
    <property type="project" value="TreeGrafter"/>
</dbReference>
<dbReference type="InterPro" id="IPR001433">
    <property type="entry name" value="OxRdtase_FAD/NAD-bd"/>
</dbReference>
<dbReference type="EMBL" id="JAANBB010000280">
    <property type="protein sequence ID" value="KAF7544888.1"/>
    <property type="molecule type" value="Genomic_DNA"/>
</dbReference>
<dbReference type="GO" id="GO:0006826">
    <property type="term" value="P:iron ion transport"/>
    <property type="evidence" value="ECO:0007669"/>
    <property type="project" value="TreeGrafter"/>
</dbReference>
<feature type="transmembrane region" description="Helical" evidence="7">
    <location>
        <begin position="184"/>
        <end position="205"/>
    </location>
</feature>
<dbReference type="InterPro" id="IPR039261">
    <property type="entry name" value="FNR_nucleotide-bd"/>
</dbReference>
<dbReference type="OrthoDB" id="167398at2759"/>
<evidence type="ECO:0000313" key="11">
    <source>
        <dbReference type="EMBL" id="KAF7544888.1"/>
    </source>
</evidence>
<dbReference type="GO" id="GO:0005886">
    <property type="term" value="C:plasma membrane"/>
    <property type="evidence" value="ECO:0007669"/>
    <property type="project" value="TreeGrafter"/>
</dbReference>
<feature type="transmembrane region" description="Helical" evidence="7">
    <location>
        <begin position="325"/>
        <end position="347"/>
    </location>
</feature>
<feature type="signal peptide" evidence="8">
    <location>
        <begin position="1"/>
        <end position="23"/>
    </location>
</feature>
<evidence type="ECO:0000256" key="3">
    <source>
        <dbReference type="ARBA" id="ARBA00022692"/>
    </source>
</evidence>
<gene>
    <name evidence="11" type="ORF">G7Z17_g9603</name>
</gene>
<dbReference type="SFLD" id="SFLDS00052">
    <property type="entry name" value="Ferric_Reductase_Domain"/>
    <property type="match status" value="1"/>
</dbReference>
<feature type="domain" description="Ferric oxidoreductase" evidence="10">
    <location>
        <begin position="287"/>
        <end position="402"/>
    </location>
</feature>
<evidence type="ECO:0000256" key="5">
    <source>
        <dbReference type="ARBA" id="ARBA00023065"/>
    </source>
</evidence>
<reference evidence="11" key="1">
    <citation type="submission" date="2020-03" db="EMBL/GenBank/DDBJ databases">
        <title>Draft Genome Sequence of Cylindrodendrum hubeiense.</title>
        <authorList>
            <person name="Buettner E."/>
            <person name="Kellner H."/>
        </authorList>
    </citation>
    <scope>NUCLEOTIDE SEQUENCE</scope>
    <source>
        <strain evidence="11">IHI 201604</strain>
    </source>
</reference>
<protein>
    <recommendedName>
        <fullName evidence="13">Ferric oxidoreductase domain-containing protein</fullName>
    </recommendedName>
</protein>
<feature type="domain" description="Oxidoreductase FAD/NAD(P)-binding" evidence="9">
    <location>
        <begin position="600"/>
        <end position="706"/>
    </location>
</feature>